<feature type="region of interest" description="Disordered" evidence="1">
    <location>
        <begin position="101"/>
        <end position="150"/>
    </location>
</feature>
<dbReference type="AlphaFoldDB" id="A0A0L9T5E7"/>
<dbReference type="Proteomes" id="UP000053144">
    <property type="component" value="Unassembled WGS sequence"/>
</dbReference>
<feature type="compositionally biased region" description="Acidic residues" evidence="1">
    <location>
        <begin position="119"/>
        <end position="150"/>
    </location>
</feature>
<name>A0A0L9T5E7_PHAAN</name>
<sequence>MNMIHAFFTQPWIKANDALLAQNKILTQQLENHTKTLAQLPKELKVVAQVQIQLCELCGGAKLQSIHRGQVATTEMIVGMCDAPPAHRWTMKEFHNVVAWPEEQVQGDRAEAAEASTMEMEEDDADDDEDDAFEDAEDEEEEEDTYDSSD</sequence>
<organism evidence="2 3">
    <name type="scientific">Phaseolus angularis</name>
    <name type="common">Azuki bean</name>
    <name type="synonym">Vigna angularis</name>
    <dbReference type="NCBI Taxonomy" id="3914"/>
    <lineage>
        <taxon>Eukaryota</taxon>
        <taxon>Viridiplantae</taxon>
        <taxon>Streptophyta</taxon>
        <taxon>Embryophyta</taxon>
        <taxon>Tracheophyta</taxon>
        <taxon>Spermatophyta</taxon>
        <taxon>Magnoliopsida</taxon>
        <taxon>eudicotyledons</taxon>
        <taxon>Gunneridae</taxon>
        <taxon>Pentapetalae</taxon>
        <taxon>rosids</taxon>
        <taxon>fabids</taxon>
        <taxon>Fabales</taxon>
        <taxon>Fabaceae</taxon>
        <taxon>Papilionoideae</taxon>
        <taxon>50 kb inversion clade</taxon>
        <taxon>NPAAA clade</taxon>
        <taxon>indigoferoid/millettioid clade</taxon>
        <taxon>Phaseoleae</taxon>
        <taxon>Vigna</taxon>
    </lineage>
</organism>
<proteinExistence type="predicted"/>
<gene>
    <name evidence="2" type="ORF">LR48_Vigan192s002800</name>
</gene>
<evidence type="ECO:0000256" key="1">
    <source>
        <dbReference type="SAM" id="MobiDB-lite"/>
    </source>
</evidence>
<accession>A0A0L9T5E7</accession>
<evidence type="ECO:0000313" key="2">
    <source>
        <dbReference type="EMBL" id="KOM25830.1"/>
    </source>
</evidence>
<dbReference type="EMBL" id="KQ258289">
    <property type="protein sequence ID" value="KOM25830.1"/>
    <property type="molecule type" value="Genomic_DNA"/>
</dbReference>
<evidence type="ECO:0000313" key="3">
    <source>
        <dbReference type="Proteomes" id="UP000053144"/>
    </source>
</evidence>
<protein>
    <submittedName>
        <fullName evidence="2">Uncharacterized protein</fullName>
    </submittedName>
</protein>
<dbReference type="Gramene" id="KOM25830">
    <property type="protein sequence ID" value="KOM25830"/>
    <property type="gene ID" value="LR48_Vigan192s002800"/>
</dbReference>
<reference evidence="3" key="1">
    <citation type="journal article" date="2015" name="Proc. Natl. Acad. Sci. U.S.A.">
        <title>Genome sequencing of adzuki bean (Vigna angularis) provides insight into high starch and low fat accumulation and domestication.</title>
        <authorList>
            <person name="Yang K."/>
            <person name="Tian Z."/>
            <person name="Chen C."/>
            <person name="Luo L."/>
            <person name="Zhao B."/>
            <person name="Wang Z."/>
            <person name="Yu L."/>
            <person name="Li Y."/>
            <person name="Sun Y."/>
            <person name="Li W."/>
            <person name="Chen Y."/>
            <person name="Li Y."/>
            <person name="Zhang Y."/>
            <person name="Ai D."/>
            <person name="Zhao J."/>
            <person name="Shang C."/>
            <person name="Ma Y."/>
            <person name="Wu B."/>
            <person name="Wang M."/>
            <person name="Gao L."/>
            <person name="Sun D."/>
            <person name="Zhang P."/>
            <person name="Guo F."/>
            <person name="Wang W."/>
            <person name="Li Y."/>
            <person name="Wang J."/>
            <person name="Varshney R.K."/>
            <person name="Wang J."/>
            <person name="Ling H.Q."/>
            <person name="Wan P."/>
        </authorList>
    </citation>
    <scope>NUCLEOTIDE SEQUENCE</scope>
    <source>
        <strain evidence="3">cv. Jingnong 6</strain>
    </source>
</reference>